<accession>A0A6B0QQK8</accession>
<evidence type="ECO:0000256" key="1">
    <source>
        <dbReference type="SAM" id="MobiDB-lite"/>
    </source>
</evidence>
<reference evidence="2" key="1">
    <citation type="submission" date="2019-10" db="EMBL/GenBank/DDBJ databases">
        <title>The sequence and de novo assembly of the wild yak genome.</title>
        <authorList>
            <person name="Liu Y."/>
        </authorList>
    </citation>
    <scope>NUCLEOTIDE SEQUENCE [LARGE SCALE GENOMIC DNA]</scope>
    <source>
        <strain evidence="2">WY2019</strain>
    </source>
</reference>
<sequence length="105" mass="11946">MDKRQRKSPEEIAGLAKVRMTDNDSPQQRGARFGSQGERVTVKTRSKERKSLGEHPSGVPVRRQTASREWGRAEPQPVNSRRVNAEWADRTGREVRGGGRVKRLR</sequence>
<organism evidence="2 3">
    <name type="scientific">Bos mutus</name>
    <name type="common">wild yak</name>
    <dbReference type="NCBI Taxonomy" id="72004"/>
    <lineage>
        <taxon>Eukaryota</taxon>
        <taxon>Metazoa</taxon>
        <taxon>Chordata</taxon>
        <taxon>Craniata</taxon>
        <taxon>Vertebrata</taxon>
        <taxon>Euteleostomi</taxon>
        <taxon>Mammalia</taxon>
        <taxon>Eutheria</taxon>
        <taxon>Laurasiatheria</taxon>
        <taxon>Artiodactyla</taxon>
        <taxon>Ruminantia</taxon>
        <taxon>Pecora</taxon>
        <taxon>Bovidae</taxon>
        <taxon>Bovinae</taxon>
        <taxon>Bos</taxon>
    </lineage>
</organism>
<dbReference type="AlphaFoldDB" id="A0A6B0QQK8"/>
<dbReference type="Proteomes" id="UP000322234">
    <property type="component" value="Unassembled WGS sequence"/>
</dbReference>
<evidence type="ECO:0000313" key="3">
    <source>
        <dbReference type="Proteomes" id="UP000322234"/>
    </source>
</evidence>
<feature type="compositionally biased region" description="Basic and acidic residues" evidence="1">
    <location>
        <begin position="1"/>
        <end position="10"/>
    </location>
</feature>
<evidence type="ECO:0000313" key="2">
    <source>
        <dbReference type="EMBL" id="MXQ79260.1"/>
    </source>
</evidence>
<proteinExistence type="predicted"/>
<protein>
    <submittedName>
        <fullName evidence="2">Uncharacterized protein</fullName>
    </submittedName>
</protein>
<comment type="caution">
    <text evidence="2">The sequence shown here is derived from an EMBL/GenBank/DDBJ whole genome shotgun (WGS) entry which is preliminary data.</text>
</comment>
<gene>
    <name evidence="2" type="ORF">E5288_WYG000550</name>
</gene>
<dbReference type="EMBL" id="VBQZ03000001">
    <property type="protein sequence ID" value="MXQ79260.1"/>
    <property type="molecule type" value="Genomic_DNA"/>
</dbReference>
<name>A0A6B0QQK8_9CETA</name>
<feature type="compositionally biased region" description="Basic and acidic residues" evidence="1">
    <location>
        <begin position="83"/>
        <end position="97"/>
    </location>
</feature>
<keyword evidence="3" id="KW-1185">Reference proteome</keyword>
<feature type="region of interest" description="Disordered" evidence="1">
    <location>
        <begin position="1"/>
        <end position="105"/>
    </location>
</feature>